<sequence>MPLNHQLHRPPYKRTVEDKYSDNWAGAVLVGTGYNSVTAEFTVPTPSAPPGGNSSSEESYCAAAWVGIDGDTCETAILQSGVNFCVKGSEVSFNAWYEWYPEDQYTLDLAISAGDVVKVTVMTSNVSSTATIENTTTDKSAIYTFANTRHDPLCEYNAEWIVEDFKINNNSFVPFADFGTVTFSSASAGTTSGDTVGPADATLFNIIQENGLLTSVSVTEDSVTVTYI</sequence>
<feature type="disulfide bond" evidence="2">
    <location>
        <begin position="73"/>
        <end position="154"/>
    </location>
</feature>
<dbReference type="InterPro" id="IPR000250">
    <property type="entry name" value="Peptidase_G1"/>
</dbReference>
<keyword evidence="4" id="KW-1185">Reference proteome</keyword>
<protein>
    <recommendedName>
        <fullName evidence="5">Aspergillopepsin</fullName>
    </recommendedName>
</protein>
<reference evidence="4" key="1">
    <citation type="journal article" date="2017" name="Genome Biol.">
        <title>Comparative genomics reveals high biological diversity and specific adaptations in the industrially and medically important fungal genus Aspergillus.</title>
        <authorList>
            <person name="de Vries R.P."/>
            <person name="Riley R."/>
            <person name="Wiebenga A."/>
            <person name="Aguilar-Osorio G."/>
            <person name="Amillis S."/>
            <person name="Uchima C.A."/>
            <person name="Anderluh G."/>
            <person name="Asadollahi M."/>
            <person name="Askin M."/>
            <person name="Barry K."/>
            <person name="Battaglia E."/>
            <person name="Bayram O."/>
            <person name="Benocci T."/>
            <person name="Braus-Stromeyer S.A."/>
            <person name="Caldana C."/>
            <person name="Canovas D."/>
            <person name="Cerqueira G.C."/>
            <person name="Chen F."/>
            <person name="Chen W."/>
            <person name="Choi C."/>
            <person name="Clum A."/>
            <person name="Dos Santos R.A."/>
            <person name="Damasio A.R."/>
            <person name="Diallinas G."/>
            <person name="Emri T."/>
            <person name="Fekete E."/>
            <person name="Flipphi M."/>
            <person name="Freyberg S."/>
            <person name="Gallo A."/>
            <person name="Gournas C."/>
            <person name="Habgood R."/>
            <person name="Hainaut M."/>
            <person name="Harispe M.L."/>
            <person name="Henrissat B."/>
            <person name="Hilden K.S."/>
            <person name="Hope R."/>
            <person name="Hossain A."/>
            <person name="Karabika E."/>
            <person name="Karaffa L."/>
            <person name="Karanyi Z."/>
            <person name="Krasevec N."/>
            <person name="Kuo A."/>
            <person name="Kusch H."/>
            <person name="LaButti K."/>
            <person name="Lagendijk E.L."/>
            <person name="Lapidus A."/>
            <person name="Levasseur A."/>
            <person name="Lindquist E."/>
            <person name="Lipzen A."/>
            <person name="Logrieco A.F."/>
            <person name="MacCabe A."/>
            <person name="Maekelae M.R."/>
            <person name="Malavazi I."/>
            <person name="Melin P."/>
            <person name="Meyer V."/>
            <person name="Mielnichuk N."/>
            <person name="Miskei M."/>
            <person name="Molnar A.P."/>
            <person name="Mule G."/>
            <person name="Ngan C.Y."/>
            <person name="Orejas M."/>
            <person name="Orosz E."/>
            <person name="Ouedraogo J.P."/>
            <person name="Overkamp K.M."/>
            <person name="Park H.-S."/>
            <person name="Perrone G."/>
            <person name="Piumi F."/>
            <person name="Punt P.J."/>
            <person name="Ram A.F."/>
            <person name="Ramon A."/>
            <person name="Rauscher S."/>
            <person name="Record E."/>
            <person name="Riano-Pachon D.M."/>
            <person name="Robert V."/>
            <person name="Roehrig J."/>
            <person name="Ruller R."/>
            <person name="Salamov A."/>
            <person name="Salih N.S."/>
            <person name="Samson R.A."/>
            <person name="Sandor E."/>
            <person name="Sanguinetti M."/>
            <person name="Schuetze T."/>
            <person name="Sepcic K."/>
            <person name="Shelest E."/>
            <person name="Sherlock G."/>
            <person name="Sophianopoulou V."/>
            <person name="Squina F.M."/>
            <person name="Sun H."/>
            <person name="Susca A."/>
            <person name="Todd R.B."/>
            <person name="Tsang A."/>
            <person name="Unkles S.E."/>
            <person name="van de Wiele N."/>
            <person name="van Rossen-Uffink D."/>
            <person name="Oliveira J.V."/>
            <person name="Vesth T.C."/>
            <person name="Visser J."/>
            <person name="Yu J.-H."/>
            <person name="Zhou M."/>
            <person name="Andersen M.R."/>
            <person name="Archer D.B."/>
            <person name="Baker S.E."/>
            <person name="Benoit I."/>
            <person name="Brakhage A.A."/>
            <person name="Braus G.H."/>
            <person name="Fischer R."/>
            <person name="Frisvad J.C."/>
            <person name="Goldman G.H."/>
            <person name="Houbraken J."/>
            <person name="Oakley B."/>
            <person name="Pocsi I."/>
            <person name="Scazzocchio C."/>
            <person name="Seiboth B."/>
            <person name="vanKuyk P.A."/>
            <person name="Wortman J."/>
            <person name="Dyer P.S."/>
            <person name="Grigoriev I.V."/>
        </authorList>
    </citation>
    <scope>NUCLEOTIDE SEQUENCE [LARGE SCALE GENOMIC DNA]</scope>
    <source>
        <strain evidence="4">CBS 506.65</strain>
    </source>
</reference>
<dbReference type="SUPFAM" id="SSF49899">
    <property type="entry name" value="Concanavalin A-like lectins/glucanases"/>
    <property type="match status" value="1"/>
</dbReference>
<dbReference type="EMBL" id="KV878342">
    <property type="protein sequence ID" value="OJJ46444.1"/>
    <property type="molecule type" value="Genomic_DNA"/>
</dbReference>
<dbReference type="STRING" id="1073090.A0A1L9SH91"/>
<dbReference type="InterPro" id="IPR013320">
    <property type="entry name" value="ConA-like_dom_sf"/>
</dbReference>
<dbReference type="GO" id="GO:0006508">
    <property type="term" value="P:proteolysis"/>
    <property type="evidence" value="ECO:0007669"/>
    <property type="project" value="InterPro"/>
</dbReference>
<evidence type="ECO:0000313" key="3">
    <source>
        <dbReference type="EMBL" id="OJJ46444.1"/>
    </source>
</evidence>
<keyword evidence="2" id="KW-1015">Disulfide bond</keyword>
<dbReference type="OrthoDB" id="2862635at2759"/>
<organism evidence="3 4">
    <name type="scientific">Penicilliopsis zonata CBS 506.65</name>
    <dbReference type="NCBI Taxonomy" id="1073090"/>
    <lineage>
        <taxon>Eukaryota</taxon>
        <taxon>Fungi</taxon>
        <taxon>Dikarya</taxon>
        <taxon>Ascomycota</taxon>
        <taxon>Pezizomycotina</taxon>
        <taxon>Eurotiomycetes</taxon>
        <taxon>Eurotiomycetidae</taxon>
        <taxon>Eurotiales</taxon>
        <taxon>Aspergillaceae</taxon>
        <taxon>Penicilliopsis</taxon>
    </lineage>
</organism>
<dbReference type="Pfam" id="PF01828">
    <property type="entry name" value="Peptidase_A4"/>
    <property type="match status" value="1"/>
</dbReference>
<dbReference type="PANTHER" id="PTHR37536:SF1">
    <property type="entry name" value="ASPERGILLOPEPSIN, PUTAITVE (AFU_ORTHOLOGUE AFUA_7G01200)"/>
    <property type="match status" value="1"/>
</dbReference>
<dbReference type="AlphaFoldDB" id="A0A1L9SH91"/>
<accession>A0A1L9SH91</accession>
<name>A0A1L9SH91_9EURO</name>
<dbReference type="Proteomes" id="UP000184188">
    <property type="component" value="Unassembled WGS sequence"/>
</dbReference>
<evidence type="ECO:0000313" key="4">
    <source>
        <dbReference type="Proteomes" id="UP000184188"/>
    </source>
</evidence>
<dbReference type="PANTHER" id="PTHR37536">
    <property type="entry name" value="PUTATIVE (AFU_ORTHOLOGUE AFUA_3G02970)-RELATED"/>
    <property type="match status" value="1"/>
</dbReference>
<evidence type="ECO:0008006" key="5">
    <source>
        <dbReference type="Google" id="ProtNLM"/>
    </source>
</evidence>
<proteinExistence type="predicted"/>
<dbReference type="PRINTS" id="PR00977">
    <property type="entry name" value="SCYTLDPTASE"/>
</dbReference>
<dbReference type="GO" id="GO:0070007">
    <property type="term" value="F:glutamic-type endopeptidase activity"/>
    <property type="evidence" value="ECO:0007669"/>
    <property type="project" value="InterPro"/>
</dbReference>
<evidence type="ECO:0000256" key="1">
    <source>
        <dbReference type="PIRSR" id="PIRSR600250-50"/>
    </source>
</evidence>
<feature type="disulfide bond" evidence="2">
    <location>
        <begin position="61"/>
        <end position="85"/>
    </location>
</feature>
<dbReference type="GeneID" id="34615863"/>
<dbReference type="CDD" id="cd13426">
    <property type="entry name" value="Peptidase_G1"/>
    <property type="match status" value="1"/>
</dbReference>
<gene>
    <name evidence="3" type="ORF">ASPZODRAFT_66778</name>
</gene>
<feature type="active site" description="Proton acceptor" evidence="1">
    <location>
        <position position="163"/>
    </location>
</feature>
<dbReference type="VEuPathDB" id="FungiDB:ASPZODRAFT_66778"/>
<dbReference type="RefSeq" id="XP_022580954.1">
    <property type="nucleotide sequence ID" value="XM_022729399.1"/>
</dbReference>
<dbReference type="InterPro" id="IPR038656">
    <property type="entry name" value="Peptidase_G1_sf"/>
</dbReference>
<evidence type="ECO:0000256" key="2">
    <source>
        <dbReference type="PIRSR" id="PIRSR600250-51"/>
    </source>
</evidence>
<dbReference type="Gene3D" id="2.60.120.700">
    <property type="entry name" value="Peptidase G1"/>
    <property type="match status" value="1"/>
</dbReference>